<keyword evidence="5" id="KW-1185">Reference proteome</keyword>
<dbReference type="Pfam" id="PF13855">
    <property type="entry name" value="LRR_8"/>
    <property type="match status" value="2"/>
</dbReference>
<dbReference type="InterPro" id="IPR003591">
    <property type="entry name" value="Leu-rich_rpt_typical-subtyp"/>
</dbReference>
<evidence type="ECO:0000256" key="1">
    <source>
        <dbReference type="ARBA" id="ARBA00022614"/>
    </source>
</evidence>
<evidence type="ECO:0008006" key="6">
    <source>
        <dbReference type="Google" id="ProtNLM"/>
    </source>
</evidence>
<feature type="chain" id="PRO_5047247005" description="Leucine-rich repeat-containing N-terminal plant-type domain-containing protein" evidence="3">
    <location>
        <begin position="23"/>
        <end position="392"/>
    </location>
</feature>
<accession>A0ABR2LCF7</accession>
<proteinExistence type="predicted"/>
<dbReference type="InterPro" id="IPR032675">
    <property type="entry name" value="LRR_dom_sf"/>
</dbReference>
<evidence type="ECO:0000313" key="5">
    <source>
        <dbReference type="Proteomes" id="UP001412067"/>
    </source>
</evidence>
<protein>
    <recommendedName>
        <fullName evidence="6">Leucine-rich repeat-containing N-terminal plant-type domain-containing protein</fullName>
    </recommendedName>
</protein>
<evidence type="ECO:0000256" key="2">
    <source>
        <dbReference type="ARBA" id="ARBA00022737"/>
    </source>
</evidence>
<dbReference type="SUPFAM" id="SSF52058">
    <property type="entry name" value="L domain-like"/>
    <property type="match status" value="1"/>
</dbReference>
<dbReference type="PANTHER" id="PTHR48009">
    <property type="entry name" value="LEUCINE-RICH REPEAT (LRR) FAMILY PROTEIN"/>
    <property type="match status" value="1"/>
</dbReference>
<keyword evidence="2" id="KW-0677">Repeat</keyword>
<reference evidence="4 5" key="1">
    <citation type="journal article" date="2022" name="Nat. Plants">
        <title>Genomes of leafy and leafless Platanthera orchids illuminate the evolution of mycoheterotrophy.</title>
        <authorList>
            <person name="Li M.H."/>
            <person name="Liu K.W."/>
            <person name="Li Z."/>
            <person name="Lu H.C."/>
            <person name="Ye Q.L."/>
            <person name="Zhang D."/>
            <person name="Wang J.Y."/>
            <person name="Li Y.F."/>
            <person name="Zhong Z.M."/>
            <person name="Liu X."/>
            <person name="Yu X."/>
            <person name="Liu D.K."/>
            <person name="Tu X.D."/>
            <person name="Liu B."/>
            <person name="Hao Y."/>
            <person name="Liao X.Y."/>
            <person name="Jiang Y.T."/>
            <person name="Sun W.H."/>
            <person name="Chen J."/>
            <person name="Chen Y.Q."/>
            <person name="Ai Y."/>
            <person name="Zhai J.W."/>
            <person name="Wu S.S."/>
            <person name="Zhou Z."/>
            <person name="Hsiao Y.Y."/>
            <person name="Wu W.L."/>
            <person name="Chen Y.Y."/>
            <person name="Lin Y.F."/>
            <person name="Hsu J.L."/>
            <person name="Li C.Y."/>
            <person name="Wang Z.W."/>
            <person name="Zhao X."/>
            <person name="Zhong W.Y."/>
            <person name="Ma X.K."/>
            <person name="Ma L."/>
            <person name="Huang J."/>
            <person name="Chen G.Z."/>
            <person name="Huang M.Z."/>
            <person name="Huang L."/>
            <person name="Peng D.H."/>
            <person name="Luo Y.B."/>
            <person name="Zou S.Q."/>
            <person name="Chen S.P."/>
            <person name="Lan S."/>
            <person name="Tsai W.C."/>
            <person name="Van de Peer Y."/>
            <person name="Liu Z.J."/>
        </authorList>
    </citation>
    <scope>NUCLEOTIDE SEQUENCE [LARGE SCALE GENOMIC DNA]</scope>
    <source>
        <strain evidence="4">Lor288</strain>
    </source>
</reference>
<gene>
    <name evidence="4" type="ORF">KSP40_PGU018527</name>
</gene>
<keyword evidence="1" id="KW-0433">Leucine-rich repeat</keyword>
<organism evidence="4 5">
    <name type="scientific">Platanthera guangdongensis</name>
    <dbReference type="NCBI Taxonomy" id="2320717"/>
    <lineage>
        <taxon>Eukaryota</taxon>
        <taxon>Viridiplantae</taxon>
        <taxon>Streptophyta</taxon>
        <taxon>Embryophyta</taxon>
        <taxon>Tracheophyta</taxon>
        <taxon>Spermatophyta</taxon>
        <taxon>Magnoliopsida</taxon>
        <taxon>Liliopsida</taxon>
        <taxon>Asparagales</taxon>
        <taxon>Orchidaceae</taxon>
        <taxon>Orchidoideae</taxon>
        <taxon>Orchideae</taxon>
        <taxon>Orchidinae</taxon>
        <taxon>Platanthera</taxon>
    </lineage>
</organism>
<dbReference type="InterPro" id="IPR001611">
    <property type="entry name" value="Leu-rich_rpt"/>
</dbReference>
<sequence>MIRHRLHFAVLLLLRFCSPAAAITDATDAAALAALKAAVIPSSIPPFSCLASWNFSLAADPCTTFLCGISCSADGRVAAIVLDGAGYSGELPAVISNLSQLHTLDLSNNFFRGTIPHSLAFLSNLRSLVFTSNRFTGPIIPSSFLTNLSSLQTLELSSNSFSGLIPASLSSLSAISILDLSHNRLTGPLPSSLPPNLITLALRGNLLTGIVNRSVFESLVSLEVIDLSGNRFGGEIEGWLLRLPKIQQINLANNSFAKWEVWPAGGRGDELVAVDVGFNLIQGQLPANLAGYPSLVALTVSHNRLRGVIPWQYLGQKNGASFRRLFLDGNFLYGRVPPELIEGGMTGSFGDNCLEGCPLASALCSPRQKPGWICKSVYSGDGRRRQGDTMGV</sequence>
<dbReference type="PANTHER" id="PTHR48009:SF9">
    <property type="entry name" value="LRR RECEPTOR-LIKE SERINE_THREONINE-PROTEIN KINASE GSO1"/>
    <property type="match status" value="1"/>
</dbReference>
<evidence type="ECO:0000256" key="3">
    <source>
        <dbReference type="SAM" id="SignalP"/>
    </source>
</evidence>
<dbReference type="InterPro" id="IPR053213">
    <property type="entry name" value="RLP29"/>
</dbReference>
<dbReference type="SMART" id="SM00369">
    <property type="entry name" value="LRR_TYP"/>
    <property type="match status" value="4"/>
</dbReference>
<name>A0ABR2LCF7_9ASPA</name>
<dbReference type="PRINTS" id="PR00019">
    <property type="entry name" value="LEURICHRPT"/>
</dbReference>
<dbReference type="Pfam" id="PF00560">
    <property type="entry name" value="LRR_1"/>
    <property type="match status" value="1"/>
</dbReference>
<feature type="signal peptide" evidence="3">
    <location>
        <begin position="1"/>
        <end position="22"/>
    </location>
</feature>
<dbReference type="Gene3D" id="3.80.10.10">
    <property type="entry name" value="Ribonuclease Inhibitor"/>
    <property type="match status" value="2"/>
</dbReference>
<dbReference type="Proteomes" id="UP001412067">
    <property type="component" value="Unassembled WGS sequence"/>
</dbReference>
<comment type="caution">
    <text evidence="4">The sequence shown here is derived from an EMBL/GenBank/DDBJ whole genome shotgun (WGS) entry which is preliminary data.</text>
</comment>
<dbReference type="EMBL" id="JBBWWR010000021">
    <property type="protein sequence ID" value="KAK8937765.1"/>
    <property type="molecule type" value="Genomic_DNA"/>
</dbReference>
<evidence type="ECO:0000313" key="4">
    <source>
        <dbReference type="EMBL" id="KAK8937765.1"/>
    </source>
</evidence>
<keyword evidence="3" id="KW-0732">Signal</keyword>